<accession>G3A4C3</accession>
<gene>
    <name evidence="5" type="ORF">RALSY_30507</name>
</gene>
<dbReference type="PANTHER" id="PTHR47151">
    <property type="entry name" value="LEU/ILE/VAL-BINDING ABC TRANSPORTER SUBUNIT"/>
    <property type="match status" value="1"/>
</dbReference>
<feature type="chain" id="PRO_5003442115" evidence="3">
    <location>
        <begin position="24"/>
        <end position="374"/>
    </location>
</feature>
<dbReference type="InterPro" id="IPR028082">
    <property type="entry name" value="Peripla_BP_I"/>
</dbReference>
<dbReference type="AlphaFoldDB" id="G3A4C3"/>
<evidence type="ECO:0000313" key="5">
    <source>
        <dbReference type="EMBL" id="CCA88754.1"/>
    </source>
</evidence>
<evidence type="ECO:0000256" key="3">
    <source>
        <dbReference type="SAM" id="SignalP"/>
    </source>
</evidence>
<reference evidence="5" key="1">
    <citation type="journal article" date="2011" name="PLoS ONE">
        <title>Ralstonia syzygii, the Blood Disease Bacterium and some Asian R. solanacearum strains form a single genomic species despite divergent lifestyles.</title>
        <authorList>
            <person name="Remenant B."/>
            <person name="de Cambiaire J.C."/>
            <person name="Cellier G."/>
            <person name="Jacobs J.M."/>
            <person name="Mangenot S."/>
            <person name="Barbe V."/>
            <person name="Lajus A."/>
            <person name="Vallenet D."/>
            <person name="Medigue C."/>
            <person name="Fegan M."/>
            <person name="Allen C."/>
            <person name="Prior P."/>
        </authorList>
    </citation>
    <scope>NUCLEOTIDE SEQUENCE</scope>
    <source>
        <strain evidence="5">R24</strain>
    </source>
</reference>
<dbReference type="PROSITE" id="PS51257">
    <property type="entry name" value="PROKAR_LIPOPROTEIN"/>
    <property type="match status" value="1"/>
</dbReference>
<feature type="domain" description="Leucine-binding protein" evidence="4">
    <location>
        <begin position="27"/>
        <end position="363"/>
    </location>
</feature>
<dbReference type="SUPFAM" id="SSF53822">
    <property type="entry name" value="Periplasmic binding protein-like I"/>
    <property type="match status" value="1"/>
</dbReference>
<dbReference type="InterPro" id="IPR028081">
    <property type="entry name" value="Leu-bd"/>
</dbReference>
<proteinExistence type="inferred from homology"/>
<feature type="signal peptide" evidence="3">
    <location>
        <begin position="1"/>
        <end position="23"/>
    </location>
</feature>
<protein>
    <submittedName>
        <fullName evidence="5">Putative leucine transporter subunit periplasmic-binding component of ABC superfamily</fullName>
    </submittedName>
</protein>
<dbReference type="Gene3D" id="3.40.50.2300">
    <property type="match status" value="2"/>
</dbReference>
<keyword evidence="2 3" id="KW-0732">Signal</keyword>
<comment type="similarity">
    <text evidence="1">Belongs to the leucine-binding protein family.</text>
</comment>
<dbReference type="PANTHER" id="PTHR47151:SF2">
    <property type="entry name" value="AMINO ACID BINDING PROTEIN"/>
    <property type="match status" value="1"/>
</dbReference>
<evidence type="ECO:0000256" key="2">
    <source>
        <dbReference type="ARBA" id="ARBA00022729"/>
    </source>
</evidence>
<dbReference type="CDD" id="cd06342">
    <property type="entry name" value="PBP1_ABC_LIVBP-like"/>
    <property type="match status" value="1"/>
</dbReference>
<evidence type="ECO:0000256" key="1">
    <source>
        <dbReference type="ARBA" id="ARBA00010062"/>
    </source>
</evidence>
<organism evidence="5">
    <name type="scientific">Ralstonia syzygii R24</name>
    <dbReference type="NCBI Taxonomy" id="907261"/>
    <lineage>
        <taxon>Bacteria</taxon>
        <taxon>Pseudomonadati</taxon>
        <taxon>Pseudomonadota</taxon>
        <taxon>Betaproteobacteria</taxon>
        <taxon>Burkholderiales</taxon>
        <taxon>Burkholderiaceae</taxon>
        <taxon>Ralstonia</taxon>
        <taxon>Ralstonia solanacearum species complex</taxon>
    </lineage>
</organism>
<dbReference type="RefSeq" id="WP_197331655.1">
    <property type="nucleotide sequence ID" value="NZ_CP115944.1"/>
</dbReference>
<name>G3A4C3_9RALS</name>
<dbReference type="EMBL" id="FR854088">
    <property type="protein sequence ID" value="CCA88754.1"/>
    <property type="molecule type" value="Genomic_DNA"/>
</dbReference>
<sequence length="374" mass="39042">MFKKAQVTALALASLVSCATAYADQSVVIGYAGPLTGGGANAGKDAENGVQLAIDEANSQNIKIGGQTVRFSVSVQDDAADPRQAVLVAQKLIDAKVAGVVGHLNSGATIPASKVYSDAGVPQISPSATNPMYTQQGFPTAFRVIGNDGTVARALVAQMKAEGKIKKVAVIDDATAYGQGLADLAVVELKKAGLEVARREKVTDKTVDFKSVLTGVKASHPDAVFYGGIDAQAGPLRRQMGELGIKVPLFGAAIETDTFMSLAGPAAKDTYSAESGQPPSGTERGKQFLKAFEAKYGKVVLFAPYAYDATWALINAMKAANSADPAKYLPALKKIDFPGAGGQIAFDDHGDLKRASVTIFKVDGEHFKVFRVVD</sequence>
<reference evidence="5" key="2">
    <citation type="submission" date="2011-04" db="EMBL/GenBank/DDBJ databases">
        <authorList>
            <person name="Genoscope - CEA"/>
        </authorList>
    </citation>
    <scope>NUCLEOTIDE SEQUENCE</scope>
    <source>
        <strain evidence="5">R24</strain>
    </source>
</reference>
<evidence type="ECO:0000259" key="4">
    <source>
        <dbReference type="Pfam" id="PF13458"/>
    </source>
</evidence>
<dbReference type="Pfam" id="PF13458">
    <property type="entry name" value="Peripla_BP_6"/>
    <property type="match status" value="1"/>
</dbReference>